<name>A0ABC8KQL7_ERUVS</name>
<sequence length="120" mass="13801">MVHDDCGLALGPSHINRSSLSTWRQFLIIKVSVLQRLYCECHNILRSDALSHSYKEFTTEIERIPQRLISSLAETRHTLATLFLLWLLCLSGIYMCSSYDQNTQVQALHIEDYAVINMLS</sequence>
<accession>A0ABC8KQL7</accession>
<keyword evidence="2" id="KW-1185">Reference proteome</keyword>
<protein>
    <submittedName>
        <fullName evidence="1">Uncharacterized protein</fullName>
    </submittedName>
</protein>
<dbReference type="AlphaFoldDB" id="A0ABC8KQL7"/>
<evidence type="ECO:0000313" key="2">
    <source>
        <dbReference type="Proteomes" id="UP001642260"/>
    </source>
</evidence>
<proteinExistence type="predicted"/>
<organism evidence="1 2">
    <name type="scientific">Eruca vesicaria subsp. sativa</name>
    <name type="common">Garden rocket</name>
    <name type="synonym">Eruca sativa</name>
    <dbReference type="NCBI Taxonomy" id="29727"/>
    <lineage>
        <taxon>Eukaryota</taxon>
        <taxon>Viridiplantae</taxon>
        <taxon>Streptophyta</taxon>
        <taxon>Embryophyta</taxon>
        <taxon>Tracheophyta</taxon>
        <taxon>Spermatophyta</taxon>
        <taxon>Magnoliopsida</taxon>
        <taxon>eudicotyledons</taxon>
        <taxon>Gunneridae</taxon>
        <taxon>Pentapetalae</taxon>
        <taxon>rosids</taxon>
        <taxon>malvids</taxon>
        <taxon>Brassicales</taxon>
        <taxon>Brassicaceae</taxon>
        <taxon>Brassiceae</taxon>
        <taxon>Eruca</taxon>
    </lineage>
</organism>
<comment type="caution">
    <text evidence="1">The sequence shown here is derived from an EMBL/GenBank/DDBJ whole genome shotgun (WGS) entry which is preliminary data.</text>
</comment>
<dbReference type="EMBL" id="CAKOAT010310710">
    <property type="protein sequence ID" value="CAH8361533.1"/>
    <property type="molecule type" value="Genomic_DNA"/>
</dbReference>
<reference evidence="1 2" key="1">
    <citation type="submission" date="2022-03" db="EMBL/GenBank/DDBJ databases">
        <authorList>
            <person name="Macdonald S."/>
            <person name="Ahmed S."/>
            <person name="Newling K."/>
        </authorList>
    </citation>
    <scope>NUCLEOTIDE SEQUENCE [LARGE SCALE GENOMIC DNA]</scope>
</reference>
<dbReference type="Proteomes" id="UP001642260">
    <property type="component" value="Unassembled WGS sequence"/>
</dbReference>
<evidence type="ECO:0000313" key="1">
    <source>
        <dbReference type="EMBL" id="CAH8361533.1"/>
    </source>
</evidence>
<gene>
    <name evidence="1" type="ORF">ERUC_LOCUS27289</name>
</gene>